<organism evidence="1 2">
    <name type="scientific">Clostridium aquiflavi</name>
    <dbReference type="NCBI Taxonomy" id="3073603"/>
    <lineage>
        <taxon>Bacteria</taxon>
        <taxon>Bacillati</taxon>
        <taxon>Bacillota</taxon>
        <taxon>Clostridia</taxon>
        <taxon>Eubacteriales</taxon>
        <taxon>Clostridiaceae</taxon>
        <taxon>Clostridium</taxon>
    </lineage>
</organism>
<evidence type="ECO:0000313" key="2">
    <source>
        <dbReference type="Proteomes" id="UP001256646"/>
    </source>
</evidence>
<dbReference type="EMBL" id="JAVJAN010000016">
    <property type="protein sequence ID" value="MDR5587261.1"/>
    <property type="molecule type" value="Genomic_DNA"/>
</dbReference>
<dbReference type="RefSeq" id="WP_252213471.1">
    <property type="nucleotide sequence ID" value="NZ_JAVJAN010000016.1"/>
</dbReference>
<evidence type="ECO:0000313" key="1">
    <source>
        <dbReference type="EMBL" id="MDR5587261.1"/>
    </source>
</evidence>
<dbReference type="Proteomes" id="UP001256646">
    <property type="component" value="Unassembled WGS sequence"/>
</dbReference>
<reference evidence="1 2" key="1">
    <citation type="submission" date="2023-09" db="EMBL/GenBank/DDBJ databases">
        <authorList>
            <person name="Zhai L."/>
        </authorList>
    </citation>
    <scope>NUCLEOTIDE SEQUENCE [LARGE SCALE GENOMIC DNA]</scope>
    <source>
        <strain evidence="1 2">5 N-1</strain>
    </source>
</reference>
<sequence>MKKQCFYCKKGLNNELLENKVGCFCNEVHYDKYLKNLSWHEYIELQHSFCVCSDD</sequence>
<comment type="caution">
    <text evidence="1">The sequence shown here is derived from an EMBL/GenBank/DDBJ whole genome shotgun (WGS) entry which is preliminary data.</text>
</comment>
<gene>
    <name evidence="1" type="ORF">RGC78_07230</name>
</gene>
<name>A0ABU1EFT6_9CLOT</name>
<keyword evidence="2" id="KW-1185">Reference proteome</keyword>
<protein>
    <submittedName>
        <fullName evidence="1">Uncharacterized protein</fullName>
    </submittedName>
</protein>
<accession>A0ABU1EFT6</accession>
<proteinExistence type="predicted"/>